<dbReference type="Proteomes" id="UP000540412">
    <property type="component" value="Unassembled WGS sequence"/>
</dbReference>
<evidence type="ECO:0000313" key="3">
    <source>
        <dbReference type="Proteomes" id="UP000540412"/>
    </source>
</evidence>
<comment type="caution">
    <text evidence="2">The sequence shown here is derived from an EMBL/GenBank/DDBJ whole genome shotgun (WGS) entry which is preliminary data.</text>
</comment>
<dbReference type="AlphaFoldDB" id="A0A7W9PAX4"/>
<sequence>MNDRLRFAAFGGGLVVLFGAALGLGALVGAPGEPASGHDDSHDSAASETMSNGLHSGRDGYTLTEISAPAAPNEPGALRFRILGTNGTPVTAYTPLHEKDLHLIVVRSDTRQFRHVHPVMAADGTWSIDWKWAEPGTYRVFTDFSPAGGPDLTLSRTVTVAGNAADQPLPPIARTAEVDGYRVTLDGAPSTAGGALHFSVTRDGKPVTDLQPYLGAYGHLVALRATDLSYLHVHPQGEVGKVPAGPGVDFHAQAPSAGAYRLYLDFQHDGAVHTAEFTAEATTAAPDGPAGHHEGGHS</sequence>
<gene>
    <name evidence="2" type="ORF">BJY24_001598</name>
</gene>
<feature type="compositionally biased region" description="Basic and acidic residues" evidence="1">
    <location>
        <begin position="36"/>
        <end position="45"/>
    </location>
</feature>
<evidence type="ECO:0008006" key="4">
    <source>
        <dbReference type="Google" id="ProtNLM"/>
    </source>
</evidence>
<reference evidence="2 3" key="1">
    <citation type="submission" date="2020-08" db="EMBL/GenBank/DDBJ databases">
        <title>Sequencing the genomes of 1000 actinobacteria strains.</title>
        <authorList>
            <person name="Klenk H.-P."/>
        </authorList>
    </citation>
    <scope>NUCLEOTIDE SEQUENCE [LARGE SCALE GENOMIC DNA]</scope>
    <source>
        <strain evidence="2 3">DSM 43582</strain>
    </source>
</reference>
<organism evidence="2 3">
    <name type="scientific">Nocardia transvalensis</name>
    <dbReference type="NCBI Taxonomy" id="37333"/>
    <lineage>
        <taxon>Bacteria</taxon>
        <taxon>Bacillati</taxon>
        <taxon>Actinomycetota</taxon>
        <taxon>Actinomycetes</taxon>
        <taxon>Mycobacteriales</taxon>
        <taxon>Nocardiaceae</taxon>
        <taxon>Nocardia</taxon>
    </lineage>
</organism>
<proteinExistence type="predicted"/>
<evidence type="ECO:0000313" key="2">
    <source>
        <dbReference type="EMBL" id="MBB5912731.1"/>
    </source>
</evidence>
<evidence type="ECO:0000256" key="1">
    <source>
        <dbReference type="SAM" id="MobiDB-lite"/>
    </source>
</evidence>
<dbReference type="EMBL" id="JACHIT010000001">
    <property type="protein sequence ID" value="MBB5912731.1"/>
    <property type="molecule type" value="Genomic_DNA"/>
</dbReference>
<dbReference type="RefSeq" id="WP_040750622.1">
    <property type="nucleotide sequence ID" value="NZ_JACHIT010000001.1"/>
</dbReference>
<feature type="region of interest" description="Disordered" evidence="1">
    <location>
        <begin position="33"/>
        <end position="54"/>
    </location>
</feature>
<name>A0A7W9PAX4_9NOCA</name>
<protein>
    <recommendedName>
        <fullName evidence="4">Secreted protein</fullName>
    </recommendedName>
</protein>
<keyword evidence="3" id="KW-1185">Reference proteome</keyword>
<accession>A0A7W9PAX4</accession>